<evidence type="ECO:0000259" key="2">
    <source>
        <dbReference type="Pfam" id="PF03184"/>
    </source>
</evidence>
<dbReference type="Proteomes" id="UP000694888">
    <property type="component" value="Unplaced"/>
</dbReference>
<dbReference type="Gene3D" id="3.30.420.10">
    <property type="entry name" value="Ribonuclease H-like superfamily/Ribonuclease H"/>
    <property type="match status" value="1"/>
</dbReference>
<feature type="domain" description="HTH CENPB-type" evidence="3">
    <location>
        <begin position="77"/>
        <end position="145"/>
    </location>
</feature>
<proteinExistence type="predicted"/>
<sequence>MVRNRPAGRKIGNVAPEDMKAAVEDVLSGGSSIRAVSARTGIGFSTLNRWVKKAKSSEDPEALSYSPHYNCRQVFSEAEENALKDYILTASKIHFGLTTKQAQELAYEFAVSNNKTFPEPWTKNKSAGIDWFQSYMKRHKDLSLRRPETTSLSRATSFNHANVSKFYNNLEEGFTKYKFCPLDIYNCDETGCSTVQKVGNEKVIASRKERQVGKVTSAERGVLVTMLCTISAAGNTVPPFMVFPRVHFKQTMTHGAPPGTTGTAYTSGWMTKDSFYEYMEHLIKSTKCSKDHPVLLILENHETHLSLKTIDKARDNGVVMVSLPPHCSHKLQPLDCSVYGPFKSYYNQACSVFMVNHPGQSITIHNVAEIVGQAYPQAFTPRNIIAGFQVTGMAFQPKQIHRGGLSLCIRH</sequence>
<protein>
    <submittedName>
        <fullName evidence="5">Uncharacterized protein LOC101862962</fullName>
    </submittedName>
</protein>
<accession>A0ABM0JXE9</accession>
<dbReference type="InterPro" id="IPR004875">
    <property type="entry name" value="DDE_SF_endonuclease_dom"/>
</dbReference>
<evidence type="ECO:0000259" key="3">
    <source>
        <dbReference type="Pfam" id="PF03221"/>
    </source>
</evidence>
<dbReference type="InterPro" id="IPR006600">
    <property type="entry name" value="HTH_CenpB_DNA-bd_dom"/>
</dbReference>
<evidence type="ECO:0000313" key="5">
    <source>
        <dbReference type="RefSeq" id="XP_005103806.1"/>
    </source>
</evidence>
<gene>
    <name evidence="5" type="primary">LOC101862962</name>
</gene>
<dbReference type="Pfam" id="PF03184">
    <property type="entry name" value="DDE_1"/>
    <property type="match status" value="1"/>
</dbReference>
<dbReference type="GeneID" id="101862962"/>
<feature type="domain" description="DDE-1" evidence="2">
    <location>
        <begin position="223"/>
        <end position="388"/>
    </location>
</feature>
<dbReference type="Pfam" id="PF03221">
    <property type="entry name" value="HTH_Tnp_Tc5"/>
    <property type="match status" value="1"/>
</dbReference>
<organism evidence="4 5">
    <name type="scientific">Aplysia californica</name>
    <name type="common">California sea hare</name>
    <dbReference type="NCBI Taxonomy" id="6500"/>
    <lineage>
        <taxon>Eukaryota</taxon>
        <taxon>Metazoa</taxon>
        <taxon>Spiralia</taxon>
        <taxon>Lophotrochozoa</taxon>
        <taxon>Mollusca</taxon>
        <taxon>Gastropoda</taxon>
        <taxon>Heterobranchia</taxon>
        <taxon>Euthyneura</taxon>
        <taxon>Tectipleura</taxon>
        <taxon>Aplysiida</taxon>
        <taxon>Aplysioidea</taxon>
        <taxon>Aplysiidae</taxon>
        <taxon>Aplysia</taxon>
    </lineage>
</organism>
<dbReference type="InterPro" id="IPR036397">
    <property type="entry name" value="RNaseH_sf"/>
</dbReference>
<evidence type="ECO:0000313" key="4">
    <source>
        <dbReference type="Proteomes" id="UP000694888"/>
    </source>
</evidence>
<name>A0ABM0JXE9_APLCA</name>
<keyword evidence="4" id="KW-1185">Reference proteome</keyword>
<dbReference type="RefSeq" id="XP_005103806.1">
    <property type="nucleotide sequence ID" value="XM_005103749.3"/>
</dbReference>
<dbReference type="PANTHER" id="PTHR19303:SF74">
    <property type="entry name" value="POGO TRANSPOSABLE ELEMENT WITH KRAB DOMAIN"/>
    <property type="match status" value="1"/>
</dbReference>
<reference evidence="5" key="1">
    <citation type="submission" date="2025-08" db="UniProtKB">
        <authorList>
            <consortium name="RefSeq"/>
        </authorList>
    </citation>
    <scope>IDENTIFICATION</scope>
</reference>
<dbReference type="InterPro" id="IPR050863">
    <property type="entry name" value="CenT-Element_Derived"/>
</dbReference>
<evidence type="ECO:0000256" key="1">
    <source>
        <dbReference type="ARBA" id="ARBA00023125"/>
    </source>
</evidence>
<dbReference type="PANTHER" id="PTHR19303">
    <property type="entry name" value="TRANSPOSON"/>
    <property type="match status" value="1"/>
</dbReference>
<keyword evidence="1" id="KW-0238">DNA-binding</keyword>